<keyword evidence="7" id="KW-1185">Reference proteome</keyword>
<dbReference type="AlphaFoldDB" id="A0A0V8GK87"/>
<dbReference type="PROSITE" id="PS51257">
    <property type="entry name" value="PROKAR_LIPOPROTEIN"/>
    <property type="match status" value="1"/>
</dbReference>
<gene>
    <name evidence="2" type="ORF">AS033_04835</name>
    <name evidence="3" type="ORF">RSA11_09990</name>
    <name evidence="4" type="ORF">SZL87_02415</name>
</gene>
<reference evidence="2 5" key="1">
    <citation type="journal article" date="2015" name="Int. J. Syst. Evol. Microbiol.">
        <title>Exiguobacterium enclense sp. nov., isolated from sediment.</title>
        <authorList>
            <person name="Dastager S.G."/>
            <person name="Mawlankar R."/>
            <person name="Sonalkar V.V."/>
            <person name="Thorat M.N."/>
            <person name="Mual P."/>
            <person name="Verma A."/>
            <person name="Krishnamurthi S."/>
            <person name="Tang S.K."/>
            <person name="Li W.J."/>
        </authorList>
    </citation>
    <scope>NUCLEOTIDE SEQUENCE [LARGE SCALE GENOMIC DNA]</scope>
    <source>
        <strain evidence="2 5">NIO-1109</strain>
    </source>
</reference>
<dbReference type="EMBL" id="LDQV01000023">
    <property type="protein sequence ID" value="KTR26559.1"/>
    <property type="molecule type" value="Genomic_DNA"/>
</dbReference>
<dbReference type="Proteomes" id="UP000053797">
    <property type="component" value="Unassembled WGS sequence"/>
</dbReference>
<evidence type="ECO:0000256" key="1">
    <source>
        <dbReference type="SAM" id="SignalP"/>
    </source>
</evidence>
<dbReference type="Proteomes" id="UP001387110">
    <property type="component" value="Unassembled WGS sequence"/>
</dbReference>
<dbReference type="Proteomes" id="UP000072605">
    <property type="component" value="Unassembled WGS sequence"/>
</dbReference>
<dbReference type="GeneID" id="90837061"/>
<dbReference type="EMBL" id="JBAWKY010000001">
    <property type="protein sequence ID" value="MEI4461273.1"/>
    <property type="molecule type" value="Genomic_DNA"/>
</dbReference>
<feature type="chain" id="PRO_5044547657" description="YphF" evidence="1">
    <location>
        <begin position="23"/>
        <end position="244"/>
    </location>
</feature>
<protein>
    <recommendedName>
        <fullName evidence="8">YphF</fullName>
    </recommendedName>
</protein>
<keyword evidence="1" id="KW-0732">Signal</keyword>
<evidence type="ECO:0008006" key="8">
    <source>
        <dbReference type="Google" id="ProtNLM"/>
    </source>
</evidence>
<proteinExistence type="predicted"/>
<evidence type="ECO:0000313" key="2">
    <source>
        <dbReference type="EMBL" id="KSU50712.1"/>
    </source>
</evidence>
<comment type="caution">
    <text evidence="2">The sequence shown here is derived from an EMBL/GenBank/DDBJ whole genome shotgun (WGS) entry which is preliminary data.</text>
</comment>
<reference evidence="3 6" key="2">
    <citation type="journal article" date="2016" name="Front. Microbiol.">
        <title>Genomic Resource of Rice Seed Associated Bacteria.</title>
        <authorList>
            <person name="Midha S."/>
            <person name="Bansal K."/>
            <person name="Sharma S."/>
            <person name="Kumar N."/>
            <person name="Patil P.P."/>
            <person name="Chaudhry V."/>
            <person name="Patil P.B."/>
        </authorList>
    </citation>
    <scope>NUCLEOTIDE SEQUENCE [LARGE SCALE GENOMIC DNA]</scope>
    <source>
        <strain evidence="3 6">RSA11</strain>
    </source>
</reference>
<evidence type="ECO:0000313" key="7">
    <source>
        <dbReference type="Proteomes" id="UP001387110"/>
    </source>
</evidence>
<name>A0A0V8GK87_9BACL</name>
<organism evidence="2 5">
    <name type="scientific">Exiguobacterium indicum</name>
    <dbReference type="NCBI Taxonomy" id="296995"/>
    <lineage>
        <taxon>Bacteria</taxon>
        <taxon>Bacillati</taxon>
        <taxon>Bacillota</taxon>
        <taxon>Bacilli</taxon>
        <taxon>Bacillales</taxon>
        <taxon>Bacillales Family XII. Incertae Sedis</taxon>
        <taxon>Exiguobacterium</taxon>
    </lineage>
</organism>
<dbReference type="EMBL" id="LNQL01000001">
    <property type="protein sequence ID" value="KSU50712.1"/>
    <property type="molecule type" value="Genomic_DNA"/>
</dbReference>
<sequence>MKKWFVILMLIPVTLLSGCLFPDSQKPSNRVPYPQQLRTVQDAVDAYQKDTGVLPIKTMEADTPLMERYQIELGRLIPRYMSDPPSNSFEGGGTFIYLLVDVDTKPTVKLMDLLVAEELQKLQVRIDAYRKKNEKYPFKGSFGKNQFTLDYKKLFIKKEPTVPSPYSDEKLSIYVDGQGRLFINYLPELKKAVQTAKKKPKVGQDIRYLLYEDQPFVPAYSQSYTINEKGEPVFSEKSSEESEN</sequence>
<reference evidence="4 7" key="3">
    <citation type="submission" date="2023-12" db="EMBL/GenBank/DDBJ databases">
        <authorList>
            <person name="Easwaran N."/>
            <person name="Lazarus H.P.S."/>
        </authorList>
    </citation>
    <scope>NUCLEOTIDE SEQUENCE [LARGE SCALE GENOMIC DNA]</scope>
    <source>
        <strain evidence="4 7">VIT-2023</strain>
    </source>
</reference>
<evidence type="ECO:0000313" key="4">
    <source>
        <dbReference type="EMBL" id="MEI4461273.1"/>
    </source>
</evidence>
<evidence type="ECO:0000313" key="3">
    <source>
        <dbReference type="EMBL" id="KTR26559.1"/>
    </source>
</evidence>
<dbReference type="OrthoDB" id="2449131at2"/>
<feature type="signal peptide" evidence="1">
    <location>
        <begin position="1"/>
        <end position="22"/>
    </location>
</feature>
<evidence type="ECO:0000313" key="6">
    <source>
        <dbReference type="Proteomes" id="UP000072605"/>
    </source>
</evidence>
<dbReference type="RefSeq" id="WP_035396816.1">
    <property type="nucleotide sequence ID" value="NZ_FMYN01000001.1"/>
</dbReference>
<evidence type="ECO:0000313" key="5">
    <source>
        <dbReference type="Proteomes" id="UP000053797"/>
    </source>
</evidence>
<accession>A0A0V8GK87</accession>